<dbReference type="Pfam" id="PF13946">
    <property type="entry name" value="DUF4214"/>
    <property type="match status" value="1"/>
</dbReference>
<gene>
    <name evidence="2" type="ORF">CRECT_1239</name>
</gene>
<dbReference type="InterPro" id="IPR025282">
    <property type="entry name" value="DUF4214"/>
</dbReference>
<accession>A0A6G5QMS3</accession>
<protein>
    <submittedName>
        <fullName evidence="2">Putative surface layer protein</fullName>
    </submittedName>
</protein>
<name>A0A6G5QMS3_CAMRE</name>
<evidence type="ECO:0000313" key="2">
    <source>
        <dbReference type="EMBL" id="QCD46897.1"/>
    </source>
</evidence>
<evidence type="ECO:0000259" key="1">
    <source>
        <dbReference type="Pfam" id="PF13946"/>
    </source>
</evidence>
<sequence length="777" mass="84067">MNITQSQISALYVTLFGRAGEGSGNKYWQYVASSQNLTLADIANSMLNSAPAKEFFGSNLNSDENFIAHIYKTTLNKDANSDAEGKAFWLNALKSGTDRGTMVTELLKAAADPKYASSTDEATKAAHNLLVNKILASDAVADAIQNLPAGNQATALKSFQEINNAITATSTIEQIKDIIKSKSNLNLDSAKLENSLSSASKIKVISKITGKSEKQVEEALKPKEPETLKVSVAKFIEESVKPENANNKFAIEDTTKAINDKIADIVAKADKIESIKSSDDSEAIKLTKEQFNKLTADKLSKENTIEVSELEKTDKELALNDKVDTFKLKKGNLLEVSVEEFEKLKDKAGDNSFMLKDTAANIKAKLAEIASVENKAKIQNIDISDNNILEITKEQYKAIGDKFADDDKFKITGLDEGDIDIAKNNKVAEFRMQEGKTLNVTIAQLEILKGKAEDGTFSVLDGAANFTSSSLQTLETNIKKIKTIKTNEQTKQEITVSKKFANAINKFAADEKLKVTEVESAEEAKEFASKPQVKSLELKGGIASLAVKAEDFKAIAEKILDHGKLDIKDTAAAIASKLDDIMNDATKAKIKGIDISDTGTLSLTKAQYDSLKDKFAADDNLKITDVTGAIAASNAKDTFALKSNASGVDITNFSADDKVDFANLGVKHKENLTTAKNADLEMADGNIYQVDMAENIAGKNYSDADFAELFGNGKTFKSIANGKSSTVLVKGNDANKITQIYKIEDKNNDGNITNNEVTLVGKITGDYLEANDIITGS</sequence>
<evidence type="ECO:0000313" key="3">
    <source>
        <dbReference type="Proteomes" id="UP000502377"/>
    </source>
</evidence>
<dbReference type="PROSITE" id="PS00018">
    <property type="entry name" value="EF_HAND_1"/>
    <property type="match status" value="1"/>
</dbReference>
<proteinExistence type="predicted"/>
<dbReference type="RefSeq" id="WP_039888214.1">
    <property type="nucleotide sequence ID" value="NZ_CP012543.1"/>
</dbReference>
<dbReference type="KEGG" id="crx:CRECT_1239"/>
<feature type="domain" description="DUF4214" evidence="1">
    <location>
        <begin position="43"/>
        <end position="107"/>
    </location>
</feature>
<organism evidence="2 3">
    <name type="scientific">Campylobacter rectus</name>
    <name type="common">Wolinella recta</name>
    <dbReference type="NCBI Taxonomy" id="203"/>
    <lineage>
        <taxon>Bacteria</taxon>
        <taxon>Pseudomonadati</taxon>
        <taxon>Campylobacterota</taxon>
        <taxon>Epsilonproteobacteria</taxon>
        <taxon>Campylobacterales</taxon>
        <taxon>Campylobacteraceae</taxon>
        <taxon>Campylobacter</taxon>
    </lineage>
</organism>
<dbReference type="Proteomes" id="UP000502377">
    <property type="component" value="Chromosome"/>
</dbReference>
<reference evidence="2 3" key="1">
    <citation type="submission" date="2016-07" db="EMBL/GenBank/DDBJ databases">
        <title>Comparative genomics of the Campylobacter concisus group.</title>
        <authorList>
            <person name="Miller W.G."/>
            <person name="Yee E."/>
            <person name="Chapman M.H."/>
            <person name="Huynh S."/>
            <person name="Bono J.L."/>
            <person name="On S.L.W."/>
            <person name="StLeger J."/>
            <person name="Foster G."/>
            <person name="Parker C.T."/>
        </authorList>
    </citation>
    <scope>NUCLEOTIDE SEQUENCE [LARGE SCALE GENOMIC DNA]</scope>
    <source>
        <strain evidence="2 3">ATCC 33238</strain>
    </source>
</reference>
<dbReference type="EMBL" id="CP012543">
    <property type="protein sequence ID" value="QCD46897.1"/>
    <property type="molecule type" value="Genomic_DNA"/>
</dbReference>
<dbReference type="InterPro" id="IPR018247">
    <property type="entry name" value="EF_Hand_1_Ca_BS"/>
</dbReference>
<dbReference type="AlphaFoldDB" id="A0A6G5QMS3"/>